<protein>
    <submittedName>
        <fullName evidence="1">Uncharacterized protein</fullName>
    </submittedName>
</protein>
<evidence type="ECO:0000313" key="1">
    <source>
        <dbReference type="EMBL" id="QJA61273.1"/>
    </source>
</evidence>
<organism evidence="1">
    <name type="scientific">viral metagenome</name>
    <dbReference type="NCBI Taxonomy" id="1070528"/>
    <lineage>
        <taxon>unclassified sequences</taxon>
        <taxon>metagenomes</taxon>
        <taxon>organismal metagenomes</taxon>
    </lineage>
</organism>
<accession>A0A6M3IUR1</accession>
<proteinExistence type="predicted"/>
<gene>
    <name evidence="1" type="ORF">MM415B00971_0032</name>
</gene>
<dbReference type="EMBL" id="MT141435">
    <property type="protein sequence ID" value="QJA61273.1"/>
    <property type="molecule type" value="Genomic_DNA"/>
</dbReference>
<sequence length="63" mass="7084">MHGIELKSGVNNCYWNIDGKCTNVVVTRNPIPAEFKRDYESKQNCTLTIIGVHKCSGYLPQKA</sequence>
<dbReference type="AlphaFoldDB" id="A0A6M3IUR1"/>
<name>A0A6M3IUR1_9ZZZZ</name>
<reference evidence="1" key="1">
    <citation type="submission" date="2020-03" db="EMBL/GenBank/DDBJ databases">
        <title>The deep terrestrial virosphere.</title>
        <authorList>
            <person name="Holmfeldt K."/>
            <person name="Nilsson E."/>
            <person name="Simone D."/>
            <person name="Lopez-Fernandez M."/>
            <person name="Wu X."/>
            <person name="de Brujin I."/>
            <person name="Lundin D."/>
            <person name="Andersson A."/>
            <person name="Bertilsson S."/>
            <person name="Dopson M."/>
        </authorList>
    </citation>
    <scope>NUCLEOTIDE SEQUENCE</scope>
    <source>
        <strain evidence="1">MM415B00971</strain>
    </source>
</reference>